<gene>
    <name evidence="1" type="ORF">ACFQRI_24260</name>
</gene>
<accession>A0ABW2LQL0</accession>
<reference evidence="2" key="1">
    <citation type="journal article" date="2019" name="Int. J. Syst. Evol. Microbiol.">
        <title>The Global Catalogue of Microorganisms (GCM) 10K type strain sequencing project: providing services to taxonomists for standard genome sequencing and annotation.</title>
        <authorList>
            <consortium name="The Broad Institute Genomics Platform"/>
            <consortium name="The Broad Institute Genome Sequencing Center for Infectious Disease"/>
            <person name="Wu L."/>
            <person name="Ma J."/>
        </authorList>
    </citation>
    <scope>NUCLEOTIDE SEQUENCE [LARGE SCALE GENOMIC DNA]</scope>
    <source>
        <strain evidence="2">WLHS5</strain>
    </source>
</reference>
<evidence type="ECO:0000313" key="2">
    <source>
        <dbReference type="Proteomes" id="UP001596504"/>
    </source>
</evidence>
<organism evidence="1 2">
    <name type="scientific">Saccharopolyspora griseoalba</name>
    <dbReference type="NCBI Taxonomy" id="1431848"/>
    <lineage>
        <taxon>Bacteria</taxon>
        <taxon>Bacillati</taxon>
        <taxon>Actinomycetota</taxon>
        <taxon>Actinomycetes</taxon>
        <taxon>Pseudonocardiales</taxon>
        <taxon>Pseudonocardiaceae</taxon>
        <taxon>Saccharopolyspora</taxon>
    </lineage>
</organism>
<sequence length="87" mass="9813">MGKAAQLQRTPARMRMLSEVADGKIERYWDADEGYLYRRGETGITETERRMINELLDARWVTAPTPPGFGFSAPLSITEQGNAVLRP</sequence>
<dbReference type="EMBL" id="JBHTCJ010000017">
    <property type="protein sequence ID" value="MFC7344532.1"/>
    <property type="molecule type" value="Genomic_DNA"/>
</dbReference>
<protein>
    <submittedName>
        <fullName evidence="1">Uncharacterized protein</fullName>
    </submittedName>
</protein>
<name>A0ABW2LQL0_9PSEU</name>
<proteinExistence type="predicted"/>
<evidence type="ECO:0000313" key="1">
    <source>
        <dbReference type="EMBL" id="MFC7344532.1"/>
    </source>
</evidence>
<dbReference type="Proteomes" id="UP001596504">
    <property type="component" value="Unassembled WGS sequence"/>
</dbReference>
<dbReference type="RefSeq" id="WP_380672406.1">
    <property type="nucleotide sequence ID" value="NZ_JBHTCJ010000017.1"/>
</dbReference>
<comment type="caution">
    <text evidence="1">The sequence shown here is derived from an EMBL/GenBank/DDBJ whole genome shotgun (WGS) entry which is preliminary data.</text>
</comment>
<keyword evidence="2" id="KW-1185">Reference proteome</keyword>